<evidence type="ECO:0000256" key="1">
    <source>
        <dbReference type="ARBA" id="ARBA00006484"/>
    </source>
</evidence>
<keyword evidence="5" id="KW-1185">Reference proteome</keyword>
<dbReference type="AlphaFoldDB" id="A0AAV2M5M1"/>
<dbReference type="PRINTS" id="PR00081">
    <property type="entry name" value="GDHRDH"/>
</dbReference>
<dbReference type="Pfam" id="PF00106">
    <property type="entry name" value="adh_short"/>
    <property type="match status" value="1"/>
</dbReference>
<evidence type="ECO:0000313" key="5">
    <source>
        <dbReference type="Proteomes" id="UP001497482"/>
    </source>
</evidence>
<proteinExistence type="inferred from homology"/>
<dbReference type="PANTHER" id="PTHR43157">
    <property type="entry name" value="PHOSPHATIDYLINOSITOL-GLYCAN BIOSYNTHESIS CLASS F PROTEIN-RELATED"/>
    <property type="match status" value="1"/>
</dbReference>
<dbReference type="EMBL" id="OZ035828">
    <property type="protein sequence ID" value="CAL1608632.1"/>
    <property type="molecule type" value="Genomic_DNA"/>
</dbReference>
<protein>
    <recommendedName>
        <fullName evidence="6">Retinol dehydrogenase 11</fullName>
    </recommendedName>
</protein>
<feature type="chain" id="PRO_5043965655" description="Retinol dehydrogenase 11" evidence="3">
    <location>
        <begin position="27"/>
        <end position="322"/>
    </location>
</feature>
<dbReference type="InterPro" id="IPR036291">
    <property type="entry name" value="NAD(P)-bd_dom_sf"/>
</dbReference>
<comment type="similarity">
    <text evidence="1">Belongs to the short-chain dehydrogenases/reductases (SDR) family.</text>
</comment>
<evidence type="ECO:0008006" key="6">
    <source>
        <dbReference type="Google" id="ProtNLM"/>
    </source>
</evidence>
<evidence type="ECO:0000256" key="3">
    <source>
        <dbReference type="SAM" id="SignalP"/>
    </source>
</evidence>
<dbReference type="SUPFAM" id="SSF51735">
    <property type="entry name" value="NAD(P)-binding Rossmann-fold domains"/>
    <property type="match status" value="1"/>
</dbReference>
<evidence type="ECO:0000313" key="4">
    <source>
        <dbReference type="EMBL" id="CAL1608632.1"/>
    </source>
</evidence>
<dbReference type="GO" id="GO:0016491">
    <property type="term" value="F:oxidoreductase activity"/>
    <property type="evidence" value="ECO:0007669"/>
    <property type="project" value="UniProtKB-KW"/>
</dbReference>
<feature type="signal peptide" evidence="3">
    <location>
        <begin position="1"/>
        <end position="26"/>
    </location>
</feature>
<dbReference type="CDD" id="cd05327">
    <property type="entry name" value="retinol-DH_like_SDR_c_like"/>
    <property type="match status" value="1"/>
</dbReference>
<accession>A0AAV2M5M1</accession>
<name>A0AAV2M5M1_KNICA</name>
<gene>
    <name evidence="4" type="ORF">KC01_LOCUS35524</name>
</gene>
<keyword evidence="3" id="KW-0732">Signal</keyword>
<reference evidence="4 5" key="1">
    <citation type="submission" date="2024-04" db="EMBL/GenBank/DDBJ databases">
        <authorList>
            <person name="Waldvogel A.-M."/>
            <person name="Schoenle A."/>
        </authorList>
    </citation>
    <scope>NUCLEOTIDE SEQUENCE [LARGE SCALE GENOMIC DNA]</scope>
</reference>
<dbReference type="Gene3D" id="3.40.50.720">
    <property type="entry name" value="NAD(P)-binding Rossmann-like Domain"/>
    <property type="match status" value="1"/>
</dbReference>
<sequence length="322" mass="35528">MGAWWTLLGHPLWAACTLVLVLVVRAQKRTRWDPRACPVKLHGKTAIVTGANTGIGYCVALDLARRGARVILACRCPIKGTAARDQIRSLSGNPQVDLRILNLSSMASVRDFVQKIKEEEKELHLLVNNAGVSGLPKQFTADGFDTTFATNHLGPFLLTHLLLNLLKASSPSRIVIVSSSNHSKGKVDFRHFTGEQLVHRSDLVYNHTKLHNILWSNELSVRLQGSGVTVNCLHPGIVVTDVLRHYPLRLRVIFNLLGFFFFKTPEEGAVSTLYCAFSEEMDGVSGKYINSDCNLVLPSATARDAQTGKEGYEVCLRLTSNL</sequence>
<organism evidence="4 5">
    <name type="scientific">Knipowitschia caucasica</name>
    <name type="common">Caucasian dwarf goby</name>
    <name type="synonym">Pomatoschistus caucasicus</name>
    <dbReference type="NCBI Taxonomy" id="637954"/>
    <lineage>
        <taxon>Eukaryota</taxon>
        <taxon>Metazoa</taxon>
        <taxon>Chordata</taxon>
        <taxon>Craniata</taxon>
        <taxon>Vertebrata</taxon>
        <taxon>Euteleostomi</taxon>
        <taxon>Actinopterygii</taxon>
        <taxon>Neopterygii</taxon>
        <taxon>Teleostei</taxon>
        <taxon>Neoteleostei</taxon>
        <taxon>Acanthomorphata</taxon>
        <taxon>Gobiaria</taxon>
        <taxon>Gobiiformes</taxon>
        <taxon>Gobioidei</taxon>
        <taxon>Gobiidae</taxon>
        <taxon>Gobiinae</taxon>
        <taxon>Knipowitschia</taxon>
    </lineage>
</organism>
<dbReference type="Proteomes" id="UP001497482">
    <property type="component" value="Chromosome 6"/>
</dbReference>
<evidence type="ECO:0000256" key="2">
    <source>
        <dbReference type="ARBA" id="ARBA00023002"/>
    </source>
</evidence>
<dbReference type="InterPro" id="IPR002347">
    <property type="entry name" value="SDR_fam"/>
</dbReference>
<keyword evidence="2" id="KW-0560">Oxidoreductase</keyword>
<dbReference type="PANTHER" id="PTHR43157:SF30">
    <property type="entry name" value="RETINOL DEHYDROGENASE 11-LIKE"/>
    <property type="match status" value="1"/>
</dbReference>